<evidence type="ECO:0000313" key="2">
    <source>
        <dbReference type="Proteomes" id="UP001215598"/>
    </source>
</evidence>
<dbReference type="EMBL" id="JARKIB010000045">
    <property type="protein sequence ID" value="KAJ7757061.1"/>
    <property type="molecule type" value="Genomic_DNA"/>
</dbReference>
<protein>
    <submittedName>
        <fullName evidence="1">Uncharacterized protein</fullName>
    </submittedName>
</protein>
<organism evidence="1 2">
    <name type="scientific">Mycena metata</name>
    <dbReference type="NCBI Taxonomy" id="1033252"/>
    <lineage>
        <taxon>Eukaryota</taxon>
        <taxon>Fungi</taxon>
        <taxon>Dikarya</taxon>
        <taxon>Basidiomycota</taxon>
        <taxon>Agaricomycotina</taxon>
        <taxon>Agaricomycetes</taxon>
        <taxon>Agaricomycetidae</taxon>
        <taxon>Agaricales</taxon>
        <taxon>Marasmiineae</taxon>
        <taxon>Mycenaceae</taxon>
        <taxon>Mycena</taxon>
    </lineage>
</organism>
<reference evidence="1" key="1">
    <citation type="submission" date="2023-03" db="EMBL/GenBank/DDBJ databases">
        <title>Massive genome expansion in bonnet fungi (Mycena s.s.) driven by repeated elements and novel gene families across ecological guilds.</title>
        <authorList>
            <consortium name="Lawrence Berkeley National Laboratory"/>
            <person name="Harder C.B."/>
            <person name="Miyauchi S."/>
            <person name="Viragh M."/>
            <person name="Kuo A."/>
            <person name="Thoen E."/>
            <person name="Andreopoulos B."/>
            <person name="Lu D."/>
            <person name="Skrede I."/>
            <person name="Drula E."/>
            <person name="Henrissat B."/>
            <person name="Morin E."/>
            <person name="Kohler A."/>
            <person name="Barry K."/>
            <person name="LaButti K."/>
            <person name="Morin E."/>
            <person name="Salamov A."/>
            <person name="Lipzen A."/>
            <person name="Mereny Z."/>
            <person name="Hegedus B."/>
            <person name="Baldrian P."/>
            <person name="Stursova M."/>
            <person name="Weitz H."/>
            <person name="Taylor A."/>
            <person name="Grigoriev I.V."/>
            <person name="Nagy L.G."/>
            <person name="Martin F."/>
            <person name="Kauserud H."/>
        </authorList>
    </citation>
    <scope>NUCLEOTIDE SEQUENCE</scope>
    <source>
        <strain evidence="1">CBHHK182m</strain>
    </source>
</reference>
<dbReference type="AlphaFoldDB" id="A0AAD7J627"/>
<accession>A0AAD7J627</accession>
<proteinExistence type="predicted"/>
<evidence type="ECO:0000313" key="1">
    <source>
        <dbReference type="EMBL" id="KAJ7757061.1"/>
    </source>
</evidence>
<sequence>MVHVLLVPLNFRGPKSIRSPPSTSISSVNSPRLSSHDLLRSTFTMFTKFIPIAVLLGAPLLSAAAPAPFFGFGATVTVFQCPPSASASLASSSVAASASPSAAPATGGGGGGVSVSDPAANLLSSLTSVNSLLNGLTSTLLPNILNSVTGLLNTLTGVTSQLNSLQSQIGTLTTQLGSVTSGLNGLTGILGSLGTGGVFGTAGASGTVGTSGINANDISTILQSFLTNLGSLTSQINNVASSAQGSGANLSALRQAYNDLTNACILQMPSLVTQPITSAERQLASSTWSTLQPKMQSCSKNIN</sequence>
<keyword evidence="2" id="KW-1185">Reference proteome</keyword>
<gene>
    <name evidence="1" type="ORF">B0H16DRAFT_1824953</name>
</gene>
<comment type="caution">
    <text evidence="1">The sequence shown here is derived from an EMBL/GenBank/DDBJ whole genome shotgun (WGS) entry which is preliminary data.</text>
</comment>
<name>A0AAD7J627_9AGAR</name>
<dbReference type="Proteomes" id="UP001215598">
    <property type="component" value="Unassembled WGS sequence"/>
</dbReference>